<dbReference type="InterPro" id="IPR036388">
    <property type="entry name" value="WH-like_DNA-bd_sf"/>
</dbReference>
<dbReference type="NCBIfam" id="TIGR02937">
    <property type="entry name" value="sigma70-ECF"/>
    <property type="match status" value="1"/>
</dbReference>
<keyword evidence="2" id="KW-0805">Transcription regulation</keyword>
<dbReference type="InterPro" id="IPR014327">
    <property type="entry name" value="RNA_pol_sigma70_bacteroid"/>
</dbReference>
<evidence type="ECO:0000256" key="4">
    <source>
        <dbReference type="ARBA" id="ARBA00023163"/>
    </source>
</evidence>
<dbReference type="InterPro" id="IPR039425">
    <property type="entry name" value="RNA_pol_sigma-70-like"/>
</dbReference>
<keyword evidence="4" id="KW-0804">Transcription</keyword>
<keyword evidence="8" id="KW-1185">Reference proteome</keyword>
<accession>A0A937FBJ5</accession>
<dbReference type="PANTHER" id="PTHR43133:SF46">
    <property type="entry name" value="RNA POLYMERASE SIGMA-70 FACTOR ECF SUBFAMILY"/>
    <property type="match status" value="1"/>
</dbReference>
<dbReference type="SUPFAM" id="SSF88659">
    <property type="entry name" value="Sigma3 and sigma4 domains of RNA polymerase sigma factors"/>
    <property type="match status" value="1"/>
</dbReference>
<dbReference type="PANTHER" id="PTHR43133">
    <property type="entry name" value="RNA POLYMERASE ECF-TYPE SIGMA FACTO"/>
    <property type="match status" value="1"/>
</dbReference>
<gene>
    <name evidence="7" type="ORF">JL102_17020</name>
</gene>
<dbReference type="InterPro" id="IPR013249">
    <property type="entry name" value="RNA_pol_sigma70_r4_t2"/>
</dbReference>
<feature type="domain" description="RNA polymerase sigma-70 region 2" evidence="5">
    <location>
        <begin position="23"/>
        <end position="88"/>
    </location>
</feature>
<keyword evidence="3" id="KW-0731">Sigma factor</keyword>
<name>A0A937FBJ5_9BACT</name>
<comment type="caution">
    <text evidence="7">The sequence shown here is derived from an EMBL/GenBank/DDBJ whole genome shotgun (WGS) entry which is preliminary data.</text>
</comment>
<dbReference type="Proteomes" id="UP000659388">
    <property type="component" value="Unassembled WGS sequence"/>
</dbReference>
<dbReference type="InterPro" id="IPR013325">
    <property type="entry name" value="RNA_pol_sigma_r2"/>
</dbReference>
<reference evidence="7" key="1">
    <citation type="submission" date="2021-01" db="EMBL/GenBank/DDBJ databases">
        <title>Fulvivirga kasyanovii gen. nov., sp nov., a novel member of the phylum Bacteroidetes isolated from seawater in a mussel farm.</title>
        <authorList>
            <person name="Zhao L.-H."/>
            <person name="Wang Z.-J."/>
        </authorList>
    </citation>
    <scope>NUCLEOTIDE SEQUENCE</scope>
    <source>
        <strain evidence="7">2943</strain>
    </source>
</reference>
<evidence type="ECO:0000256" key="1">
    <source>
        <dbReference type="ARBA" id="ARBA00010641"/>
    </source>
</evidence>
<evidence type="ECO:0000259" key="6">
    <source>
        <dbReference type="Pfam" id="PF08281"/>
    </source>
</evidence>
<dbReference type="Gene3D" id="1.10.10.10">
    <property type="entry name" value="Winged helix-like DNA-binding domain superfamily/Winged helix DNA-binding domain"/>
    <property type="match status" value="1"/>
</dbReference>
<dbReference type="EMBL" id="JAESIY010000009">
    <property type="protein sequence ID" value="MBL3657855.1"/>
    <property type="molecule type" value="Genomic_DNA"/>
</dbReference>
<dbReference type="GO" id="GO:0016987">
    <property type="term" value="F:sigma factor activity"/>
    <property type="evidence" value="ECO:0007669"/>
    <property type="project" value="UniProtKB-KW"/>
</dbReference>
<dbReference type="Pfam" id="PF04542">
    <property type="entry name" value="Sigma70_r2"/>
    <property type="match status" value="1"/>
</dbReference>
<protein>
    <submittedName>
        <fullName evidence="7">RNA polymerase sigma-70 factor</fullName>
    </submittedName>
</protein>
<evidence type="ECO:0000313" key="8">
    <source>
        <dbReference type="Proteomes" id="UP000659388"/>
    </source>
</evidence>
<dbReference type="InterPro" id="IPR013324">
    <property type="entry name" value="RNA_pol_sigma_r3/r4-like"/>
</dbReference>
<feature type="domain" description="RNA polymerase sigma factor 70 region 4 type 2" evidence="6">
    <location>
        <begin position="120"/>
        <end position="168"/>
    </location>
</feature>
<dbReference type="GO" id="GO:0003677">
    <property type="term" value="F:DNA binding"/>
    <property type="evidence" value="ECO:0007669"/>
    <property type="project" value="InterPro"/>
</dbReference>
<dbReference type="Pfam" id="PF08281">
    <property type="entry name" value="Sigma70_r4_2"/>
    <property type="match status" value="1"/>
</dbReference>
<dbReference type="SUPFAM" id="SSF88946">
    <property type="entry name" value="Sigma2 domain of RNA polymerase sigma factors"/>
    <property type="match status" value="1"/>
</dbReference>
<dbReference type="InterPro" id="IPR014284">
    <property type="entry name" value="RNA_pol_sigma-70_dom"/>
</dbReference>
<dbReference type="NCBIfam" id="TIGR02985">
    <property type="entry name" value="Sig70_bacteroi1"/>
    <property type="match status" value="1"/>
</dbReference>
<comment type="similarity">
    <text evidence="1">Belongs to the sigma-70 factor family. ECF subfamily.</text>
</comment>
<proteinExistence type="inferred from homology"/>
<dbReference type="GO" id="GO:0006352">
    <property type="term" value="P:DNA-templated transcription initiation"/>
    <property type="evidence" value="ECO:0007669"/>
    <property type="project" value="InterPro"/>
</dbReference>
<dbReference type="InterPro" id="IPR007627">
    <property type="entry name" value="RNA_pol_sigma70_r2"/>
</dbReference>
<dbReference type="Gene3D" id="1.10.1740.10">
    <property type="match status" value="1"/>
</dbReference>
<evidence type="ECO:0000313" key="7">
    <source>
        <dbReference type="EMBL" id="MBL3657855.1"/>
    </source>
</evidence>
<evidence type="ECO:0000259" key="5">
    <source>
        <dbReference type="Pfam" id="PF04542"/>
    </source>
</evidence>
<organism evidence="7 8">
    <name type="scientific">Fulvivirga sediminis</name>
    <dbReference type="NCBI Taxonomy" id="2803949"/>
    <lineage>
        <taxon>Bacteria</taxon>
        <taxon>Pseudomonadati</taxon>
        <taxon>Bacteroidota</taxon>
        <taxon>Cytophagia</taxon>
        <taxon>Cytophagales</taxon>
        <taxon>Fulvivirgaceae</taxon>
        <taxon>Fulvivirga</taxon>
    </lineage>
</organism>
<sequence length="182" mass="21200">MKEPDLILFNKIKKGNKEALESLFVKYYSSLCNFVNHLITDPESAEEIVSDVFFLIWAERKKLTIHSNTKSYLFTIARNKALLHIKKRPFISENIDSALNTEDFNNPETHLLFNELNTLYQRAYEALPSQCKLIFKMHKIDGLKYVQIAEVLNISIKTVENQMGKSLKLIREAILSYQLEKD</sequence>
<dbReference type="RefSeq" id="WP_202245638.1">
    <property type="nucleotide sequence ID" value="NZ_JAESIY010000009.1"/>
</dbReference>
<evidence type="ECO:0000256" key="2">
    <source>
        <dbReference type="ARBA" id="ARBA00023015"/>
    </source>
</evidence>
<evidence type="ECO:0000256" key="3">
    <source>
        <dbReference type="ARBA" id="ARBA00023082"/>
    </source>
</evidence>
<dbReference type="AlphaFoldDB" id="A0A937FBJ5"/>